<dbReference type="AlphaFoldDB" id="A0A0J8B6X4"/>
<evidence type="ECO:0000256" key="1">
    <source>
        <dbReference type="ARBA" id="ARBA00009778"/>
    </source>
</evidence>
<feature type="region of interest" description="Disordered" evidence="4">
    <location>
        <begin position="314"/>
        <end position="340"/>
    </location>
</feature>
<proteinExistence type="inferred from homology"/>
<gene>
    <name evidence="5" type="ORF">BVRB_007570</name>
</gene>
<feature type="compositionally biased region" description="Basic and acidic residues" evidence="4">
    <location>
        <begin position="115"/>
        <end position="129"/>
    </location>
</feature>
<dbReference type="OrthoDB" id="1932291at2759"/>
<evidence type="ECO:0000256" key="2">
    <source>
        <dbReference type="ARBA" id="ARBA00023054"/>
    </source>
</evidence>
<feature type="compositionally biased region" description="Low complexity" evidence="4">
    <location>
        <begin position="17"/>
        <end position="34"/>
    </location>
</feature>
<feature type="compositionally biased region" description="Basic and acidic residues" evidence="4">
    <location>
        <begin position="69"/>
        <end position="85"/>
    </location>
</feature>
<dbReference type="Gramene" id="KMS95517">
    <property type="protein sequence ID" value="KMS95517"/>
    <property type="gene ID" value="BVRB_007570"/>
</dbReference>
<name>A0A0J8B6X4_BETVV</name>
<dbReference type="eggNOG" id="ENOG502QT2U">
    <property type="taxonomic scope" value="Eukaryota"/>
</dbReference>
<dbReference type="EMBL" id="KQ090459">
    <property type="protein sequence ID" value="KMS95517.1"/>
    <property type="molecule type" value="Genomic_DNA"/>
</dbReference>
<dbReference type="InterPro" id="IPR029688">
    <property type="entry name" value="ICR"/>
</dbReference>
<feature type="coiled-coil region" evidence="3">
    <location>
        <begin position="397"/>
        <end position="503"/>
    </location>
</feature>
<keyword evidence="2 3" id="KW-0175">Coiled coil</keyword>
<evidence type="ECO:0000313" key="6">
    <source>
        <dbReference type="Proteomes" id="UP000035740"/>
    </source>
</evidence>
<dbReference type="KEGG" id="bvg:104884311"/>
<feature type="compositionally biased region" description="Basic and acidic residues" evidence="4">
    <location>
        <begin position="329"/>
        <end position="340"/>
    </location>
</feature>
<evidence type="ECO:0000256" key="4">
    <source>
        <dbReference type="SAM" id="MobiDB-lite"/>
    </source>
</evidence>
<feature type="compositionally biased region" description="Polar residues" evidence="4">
    <location>
        <begin position="1"/>
        <end position="15"/>
    </location>
</feature>
<comment type="similarity">
    <text evidence="1">Belongs to the ICR family.</text>
</comment>
<protein>
    <submittedName>
        <fullName evidence="5">Uncharacterized protein</fullName>
    </submittedName>
</protein>
<feature type="coiled-coil region" evidence="3">
    <location>
        <begin position="533"/>
        <end position="567"/>
    </location>
</feature>
<accession>A0A0J8B6X4</accession>
<reference evidence="5 6" key="1">
    <citation type="journal article" date="2014" name="Nature">
        <title>The genome of the recently domesticated crop plant sugar beet (Beta vulgaris).</title>
        <authorList>
            <person name="Dohm J.C."/>
            <person name="Minoche A.E."/>
            <person name="Holtgrawe D."/>
            <person name="Capella-Gutierrez S."/>
            <person name="Zakrzewski F."/>
            <person name="Tafer H."/>
            <person name="Rupp O."/>
            <person name="Sorensen T.R."/>
            <person name="Stracke R."/>
            <person name="Reinhardt R."/>
            <person name="Goesmann A."/>
            <person name="Kraft T."/>
            <person name="Schulz B."/>
            <person name="Stadler P.F."/>
            <person name="Schmidt T."/>
            <person name="Gabaldon T."/>
            <person name="Lehrach H."/>
            <person name="Weisshaar B."/>
            <person name="Himmelbauer H."/>
        </authorList>
    </citation>
    <scope>NUCLEOTIDE SEQUENCE [LARGE SCALE GENOMIC DNA]</scope>
    <source>
        <tissue evidence="5">Taproot</tissue>
    </source>
</reference>
<sequence length="634" mass="71441">MQTPKASRNGSSNSEVPPRTSPSTKSSQKSSPSTNRIDRQLKVAGSGSASGSITPPNSLSKTPKKRSPKVLERGSPRSPMTEKHTPIKLSELESQLGQLQDEFKRAKDQLNSSEASKRRAQQEADETKKQLSVMSERLEDSQQQLIELSSCEDARVQELRKLSQERDRVWQSELEAIQKQHSMDSAALASALNEIQKLKRQLEMVADSEATQSMHAETAHAEIENLREELSETFLLVENLRKELNECKRSEARTLEVAREAQLQLQETMKNAENLRFEALKAKEAYNSLVSELEQSKGEVTSLENLVRKFKEDLENRSQNTSDASEIMPKQDNDGKKDETNELKAEIDSWKLEVGQLKSALEASELRYQEEYIQSTLQIRNAFDQVEQAKSYYSAREAKLDLELKKANGAMEELKSEIMTKDTVLQNISEDNKKLSMKIEENEINLKKSELEGELKKLKEDLQGLKTALLDKEIQFQHTTEENEKLKAEIQKREDERSKVDEEAALLAKAAENEVLMKLGCVTEEANKSSQRAARAAEQLDAAQTANSELEAELRRLKVQSDQWRKAAEAAANMLSTGSNGKFVDRTSSLDSSYNTLAAKMDSPLSDDMDDDSLKKKNGNMLKKIGVLWKKGQK</sequence>
<evidence type="ECO:0000313" key="5">
    <source>
        <dbReference type="EMBL" id="KMS95517.1"/>
    </source>
</evidence>
<dbReference type="PANTHER" id="PTHR34224">
    <property type="entry name" value="INTERACTOR OF CONSTITUTIVE ACTIVE ROPS 2, CHLOROPLASTIC-RELATED"/>
    <property type="match status" value="1"/>
</dbReference>
<feature type="region of interest" description="Disordered" evidence="4">
    <location>
        <begin position="1"/>
        <end position="130"/>
    </location>
</feature>
<dbReference type="OMA" id="SCKRESE"/>
<keyword evidence="6" id="KW-1185">Reference proteome</keyword>
<organism evidence="5 6">
    <name type="scientific">Beta vulgaris subsp. vulgaris</name>
    <name type="common">Beet</name>
    <dbReference type="NCBI Taxonomy" id="3555"/>
    <lineage>
        <taxon>Eukaryota</taxon>
        <taxon>Viridiplantae</taxon>
        <taxon>Streptophyta</taxon>
        <taxon>Embryophyta</taxon>
        <taxon>Tracheophyta</taxon>
        <taxon>Spermatophyta</taxon>
        <taxon>Magnoliopsida</taxon>
        <taxon>eudicotyledons</taxon>
        <taxon>Gunneridae</taxon>
        <taxon>Pentapetalae</taxon>
        <taxon>Caryophyllales</taxon>
        <taxon>Chenopodiaceae</taxon>
        <taxon>Betoideae</taxon>
        <taxon>Beta</taxon>
    </lineage>
</organism>
<dbReference type="Proteomes" id="UP000035740">
    <property type="component" value="Unassembled WGS sequence"/>
</dbReference>
<dbReference type="PANTHER" id="PTHR34224:SF4">
    <property type="entry name" value="INTERACTOR OF CONSTITUTIVE ACTIVE ROPS 2, CHLOROPLASTIC"/>
    <property type="match status" value="1"/>
</dbReference>
<evidence type="ECO:0000256" key="3">
    <source>
        <dbReference type="SAM" id="Coils"/>
    </source>
</evidence>
<feature type="compositionally biased region" description="Polar residues" evidence="4">
    <location>
        <begin position="47"/>
        <end position="61"/>
    </location>
</feature>